<dbReference type="EMBL" id="BAAFSV010000001">
    <property type="protein sequence ID" value="GAB1310868.1"/>
    <property type="molecule type" value="Genomic_DNA"/>
</dbReference>
<accession>A0ABQ0FZG1</accession>
<gene>
    <name evidence="6" type="ORF">MFIFM68171_01078</name>
</gene>
<comment type="caution">
    <text evidence="6">The sequence shown here is derived from an EMBL/GenBank/DDBJ whole genome shotgun (WGS) entry which is preliminary data.</text>
</comment>
<proteinExistence type="inferred from homology"/>
<evidence type="ECO:0000313" key="6">
    <source>
        <dbReference type="EMBL" id="GAB1310868.1"/>
    </source>
</evidence>
<evidence type="ECO:0000313" key="7">
    <source>
        <dbReference type="Proteomes" id="UP001628179"/>
    </source>
</evidence>
<dbReference type="Proteomes" id="UP001628179">
    <property type="component" value="Unassembled WGS sequence"/>
</dbReference>
<keyword evidence="2" id="KW-0645">Protease</keyword>
<feature type="region of interest" description="Disordered" evidence="5">
    <location>
        <begin position="48"/>
        <end position="70"/>
    </location>
</feature>
<dbReference type="PANTHER" id="PTHR23402">
    <property type="entry name" value="PROTEASE FAMILY C15 PYROGLUTAMYL-PEPTIDASE I-RELATED"/>
    <property type="match status" value="1"/>
</dbReference>
<evidence type="ECO:0000256" key="2">
    <source>
        <dbReference type="ARBA" id="ARBA00022670"/>
    </source>
</evidence>
<organism evidence="6 7">
    <name type="scientific">Madurella fahalii</name>
    <dbReference type="NCBI Taxonomy" id="1157608"/>
    <lineage>
        <taxon>Eukaryota</taxon>
        <taxon>Fungi</taxon>
        <taxon>Dikarya</taxon>
        <taxon>Ascomycota</taxon>
        <taxon>Pezizomycotina</taxon>
        <taxon>Sordariomycetes</taxon>
        <taxon>Sordariomycetidae</taxon>
        <taxon>Sordariales</taxon>
        <taxon>Sordariales incertae sedis</taxon>
        <taxon>Madurella</taxon>
    </lineage>
</organism>
<feature type="compositionally biased region" description="Basic and acidic residues" evidence="5">
    <location>
        <begin position="104"/>
        <end position="124"/>
    </location>
</feature>
<dbReference type="PANTHER" id="PTHR23402:SF1">
    <property type="entry name" value="PYROGLUTAMYL-PEPTIDASE I"/>
    <property type="match status" value="1"/>
</dbReference>
<evidence type="ECO:0000256" key="5">
    <source>
        <dbReference type="SAM" id="MobiDB-lite"/>
    </source>
</evidence>
<dbReference type="SUPFAM" id="SSF53182">
    <property type="entry name" value="Pyrrolidone carboxyl peptidase (pyroglutamate aminopeptidase)"/>
    <property type="match status" value="1"/>
</dbReference>
<dbReference type="Gene3D" id="3.40.630.20">
    <property type="entry name" value="Peptidase C15, pyroglutamyl peptidase I-like"/>
    <property type="match status" value="1"/>
</dbReference>
<dbReference type="GeneID" id="98171823"/>
<name>A0ABQ0FZG1_9PEZI</name>
<dbReference type="InterPro" id="IPR016125">
    <property type="entry name" value="Peptidase_C15-like"/>
</dbReference>
<feature type="region of interest" description="Disordered" evidence="5">
    <location>
        <begin position="97"/>
        <end position="137"/>
    </location>
</feature>
<evidence type="ECO:0000256" key="3">
    <source>
        <dbReference type="ARBA" id="ARBA00022801"/>
    </source>
</evidence>
<feature type="compositionally biased region" description="Pro residues" evidence="5">
    <location>
        <begin position="60"/>
        <end position="69"/>
    </location>
</feature>
<keyword evidence="4" id="KW-0788">Thiol protease</keyword>
<keyword evidence="7" id="KW-1185">Reference proteome</keyword>
<sequence length="297" mass="34130">MGSVDKDTSHSPINVLITGFAPFKNDYPVNPSWEIARSLPEWLPPVRAKTAVPSDGPTSPASPPHPLPPVRLIVHPEPIRVNYRRVRSLVPQLWHHRRHHPHHDHHDHDHDQDRDQDPSPDQRRLGTNAPDTDANRPHIDLAIHIGMAGPRLYYSIERRGHRDGYDMADVDGELLRDGERRAREGRDWVWEGMPEELLTDFDVEDVLARWRRNSPKHMDLRISEDAGRYLCDFIYFSSLAHLYKAGERRKVLFLHVPSDASEHSVQVGRELVLQLVRSVVESELTRSGGSKEEKLSE</sequence>
<keyword evidence="3" id="KW-0378">Hydrolase</keyword>
<dbReference type="InterPro" id="IPR036440">
    <property type="entry name" value="Peptidase_C15-like_sf"/>
</dbReference>
<reference evidence="6 7" key="1">
    <citation type="submission" date="2024-09" db="EMBL/GenBank/DDBJ databases">
        <title>Itraconazole resistance in Madurella fahalii resulting from another homologue of gene encoding cytochrome P450 14-alpha sterol demethylase (CYP51).</title>
        <authorList>
            <person name="Yoshioka I."/>
            <person name="Fahal A.H."/>
            <person name="Kaneko S."/>
            <person name="Yaguchi T."/>
        </authorList>
    </citation>
    <scope>NUCLEOTIDE SEQUENCE [LARGE SCALE GENOMIC DNA]</scope>
    <source>
        <strain evidence="6 7">IFM 68171</strain>
    </source>
</reference>
<comment type="similarity">
    <text evidence="1">Belongs to the peptidase C15 family.</text>
</comment>
<dbReference type="RefSeq" id="XP_070912601.1">
    <property type="nucleotide sequence ID" value="XM_071056500.1"/>
</dbReference>
<protein>
    <submittedName>
        <fullName evidence="6">Pyroglutamyl-peptidase 1</fullName>
    </submittedName>
</protein>
<evidence type="ECO:0000256" key="4">
    <source>
        <dbReference type="ARBA" id="ARBA00022807"/>
    </source>
</evidence>
<evidence type="ECO:0000256" key="1">
    <source>
        <dbReference type="ARBA" id="ARBA00006641"/>
    </source>
</evidence>
<dbReference type="Pfam" id="PF01470">
    <property type="entry name" value="Peptidase_C15"/>
    <property type="match status" value="1"/>
</dbReference>